<sequence length="112" mass="12016">MTALPSGFSSEVAHQMKNSPPIDDDFQGGPEGVCVTDSIRLPTPCESDQILIICGTYITGSYKVALFESFYCFPHQMQLSAGHVLLVANVLISLRNVPVTDEALIIGSKSGQ</sequence>
<dbReference type="EMBL" id="MU128909">
    <property type="protein sequence ID" value="KAF9521127.1"/>
    <property type="molecule type" value="Genomic_DNA"/>
</dbReference>
<name>A0A9P6BCF1_9AGAM</name>
<dbReference type="Proteomes" id="UP000886523">
    <property type="component" value="Unassembled WGS sequence"/>
</dbReference>
<protein>
    <submittedName>
        <fullName evidence="2">Uncharacterized protein</fullName>
    </submittedName>
</protein>
<gene>
    <name evidence="2" type="ORF">BS47DRAFT_12432</name>
</gene>
<evidence type="ECO:0000313" key="2">
    <source>
        <dbReference type="EMBL" id="KAF9521127.1"/>
    </source>
</evidence>
<keyword evidence="3" id="KW-1185">Reference proteome</keyword>
<reference evidence="2" key="1">
    <citation type="journal article" date="2020" name="Nat. Commun.">
        <title>Large-scale genome sequencing of mycorrhizal fungi provides insights into the early evolution of symbiotic traits.</title>
        <authorList>
            <person name="Miyauchi S."/>
            <person name="Kiss E."/>
            <person name="Kuo A."/>
            <person name="Drula E."/>
            <person name="Kohler A."/>
            <person name="Sanchez-Garcia M."/>
            <person name="Morin E."/>
            <person name="Andreopoulos B."/>
            <person name="Barry K.W."/>
            <person name="Bonito G."/>
            <person name="Buee M."/>
            <person name="Carver A."/>
            <person name="Chen C."/>
            <person name="Cichocki N."/>
            <person name="Clum A."/>
            <person name="Culley D."/>
            <person name="Crous P.W."/>
            <person name="Fauchery L."/>
            <person name="Girlanda M."/>
            <person name="Hayes R.D."/>
            <person name="Keri Z."/>
            <person name="LaButti K."/>
            <person name="Lipzen A."/>
            <person name="Lombard V."/>
            <person name="Magnuson J."/>
            <person name="Maillard F."/>
            <person name="Murat C."/>
            <person name="Nolan M."/>
            <person name="Ohm R.A."/>
            <person name="Pangilinan J."/>
            <person name="Pereira M.F."/>
            <person name="Perotto S."/>
            <person name="Peter M."/>
            <person name="Pfister S."/>
            <person name="Riley R."/>
            <person name="Sitrit Y."/>
            <person name="Stielow J.B."/>
            <person name="Szollosi G."/>
            <person name="Zifcakova L."/>
            <person name="Stursova M."/>
            <person name="Spatafora J.W."/>
            <person name="Tedersoo L."/>
            <person name="Vaario L.M."/>
            <person name="Yamada A."/>
            <person name="Yan M."/>
            <person name="Wang P."/>
            <person name="Xu J."/>
            <person name="Bruns T."/>
            <person name="Baldrian P."/>
            <person name="Vilgalys R."/>
            <person name="Dunand C."/>
            <person name="Henrissat B."/>
            <person name="Grigoriev I.V."/>
            <person name="Hibbett D."/>
            <person name="Nagy L.G."/>
            <person name="Martin F.M."/>
        </authorList>
    </citation>
    <scope>NUCLEOTIDE SEQUENCE</scope>
    <source>
        <strain evidence="2">UP504</strain>
    </source>
</reference>
<accession>A0A9P6BCF1</accession>
<evidence type="ECO:0000313" key="3">
    <source>
        <dbReference type="Proteomes" id="UP000886523"/>
    </source>
</evidence>
<feature type="region of interest" description="Disordered" evidence="1">
    <location>
        <begin position="1"/>
        <end position="28"/>
    </location>
</feature>
<comment type="caution">
    <text evidence="2">The sequence shown here is derived from an EMBL/GenBank/DDBJ whole genome shotgun (WGS) entry which is preliminary data.</text>
</comment>
<dbReference type="AlphaFoldDB" id="A0A9P6BCF1"/>
<organism evidence="2 3">
    <name type="scientific">Hydnum rufescens UP504</name>
    <dbReference type="NCBI Taxonomy" id="1448309"/>
    <lineage>
        <taxon>Eukaryota</taxon>
        <taxon>Fungi</taxon>
        <taxon>Dikarya</taxon>
        <taxon>Basidiomycota</taxon>
        <taxon>Agaricomycotina</taxon>
        <taxon>Agaricomycetes</taxon>
        <taxon>Cantharellales</taxon>
        <taxon>Hydnaceae</taxon>
        <taxon>Hydnum</taxon>
    </lineage>
</organism>
<proteinExistence type="predicted"/>
<evidence type="ECO:0000256" key="1">
    <source>
        <dbReference type="SAM" id="MobiDB-lite"/>
    </source>
</evidence>